<dbReference type="AlphaFoldDB" id="A0A1L3I112"/>
<accession>A0A1L3I112</accession>
<evidence type="ECO:0000313" key="2">
    <source>
        <dbReference type="Proteomes" id="UP000183859"/>
    </source>
</evidence>
<dbReference type="Proteomes" id="UP000183859">
    <property type="component" value="Chromosome"/>
</dbReference>
<dbReference type="NCBIfam" id="NF047331">
    <property type="entry name" value="phage_HTJ"/>
    <property type="match status" value="1"/>
</dbReference>
<proteinExistence type="predicted"/>
<dbReference type="EMBL" id="CP016364">
    <property type="protein sequence ID" value="APG45687.1"/>
    <property type="molecule type" value="Genomic_DNA"/>
</dbReference>
<gene>
    <name evidence="1" type="ORF">PhaeoP97_00235</name>
</gene>
<protein>
    <submittedName>
        <fullName evidence="1">Uncharacterized protein</fullName>
    </submittedName>
</protein>
<name>A0A1L3I112_9RHOB</name>
<reference evidence="2" key="1">
    <citation type="submission" date="2016-07" db="EMBL/GenBank/DDBJ databases">
        <title>Phaeobacter portensis sp. nov., a tropodithietic acid producing bacterium isolated from a German harbor.</title>
        <authorList>
            <person name="Freese H.M."/>
            <person name="Bunk B."/>
            <person name="Breider S."/>
            <person name="Brinkhoff T."/>
        </authorList>
    </citation>
    <scope>NUCLEOTIDE SEQUENCE [LARGE SCALE GENOMIC DNA]</scope>
    <source>
        <strain evidence="2">P97</strain>
    </source>
</reference>
<evidence type="ECO:0000313" key="1">
    <source>
        <dbReference type="EMBL" id="APG45687.1"/>
    </source>
</evidence>
<dbReference type="STRING" id="1844006.PhaeoP97_00235"/>
<dbReference type="KEGG" id="php:PhaeoP97_00235"/>
<keyword evidence="2" id="KW-1185">Reference proteome</keyword>
<sequence>MYSQDQLQKLKDAYAKGVLSVELAGEKVTFTSGSEMRRRIRDIEGTISGGGNEMTVSYTTTGRGY</sequence>
<dbReference type="OrthoDB" id="7581025at2"/>
<dbReference type="RefSeq" id="WP_123619071.1">
    <property type="nucleotide sequence ID" value="NZ_CP016364.1"/>
</dbReference>
<organism evidence="1 2">
    <name type="scientific">Phaeobacter porticola</name>
    <dbReference type="NCBI Taxonomy" id="1844006"/>
    <lineage>
        <taxon>Bacteria</taxon>
        <taxon>Pseudomonadati</taxon>
        <taxon>Pseudomonadota</taxon>
        <taxon>Alphaproteobacteria</taxon>
        <taxon>Rhodobacterales</taxon>
        <taxon>Roseobacteraceae</taxon>
        <taxon>Phaeobacter</taxon>
    </lineage>
</organism>